<dbReference type="AlphaFoldDB" id="A0A1G2RSF3"/>
<keyword evidence="4" id="KW-0645">Protease</keyword>
<gene>
    <name evidence="13" type="ORF">A3J30_02490</name>
</gene>
<dbReference type="InterPro" id="IPR001478">
    <property type="entry name" value="PDZ"/>
</dbReference>
<feature type="transmembrane region" description="Helical" evidence="11">
    <location>
        <begin position="330"/>
        <end position="347"/>
    </location>
</feature>
<evidence type="ECO:0000256" key="10">
    <source>
        <dbReference type="ARBA" id="ARBA00023136"/>
    </source>
</evidence>
<evidence type="ECO:0000256" key="1">
    <source>
        <dbReference type="ARBA" id="ARBA00001947"/>
    </source>
</evidence>
<dbReference type="EMBL" id="MHUL01000051">
    <property type="protein sequence ID" value="OHA75773.1"/>
    <property type="molecule type" value="Genomic_DNA"/>
</dbReference>
<evidence type="ECO:0000256" key="7">
    <source>
        <dbReference type="ARBA" id="ARBA00022833"/>
    </source>
</evidence>
<dbReference type="InterPro" id="IPR008915">
    <property type="entry name" value="Peptidase_M50"/>
</dbReference>
<dbReference type="PANTHER" id="PTHR42837">
    <property type="entry name" value="REGULATOR OF SIGMA-E PROTEASE RSEP"/>
    <property type="match status" value="1"/>
</dbReference>
<keyword evidence="10 11" id="KW-0472">Membrane</keyword>
<evidence type="ECO:0000313" key="13">
    <source>
        <dbReference type="EMBL" id="OHA75773.1"/>
    </source>
</evidence>
<dbReference type="InterPro" id="IPR004387">
    <property type="entry name" value="Pept_M50_Zn"/>
</dbReference>
<evidence type="ECO:0000256" key="3">
    <source>
        <dbReference type="ARBA" id="ARBA00007931"/>
    </source>
</evidence>
<proteinExistence type="inferred from homology"/>
<comment type="cofactor">
    <cofactor evidence="1">
        <name>Zn(2+)</name>
        <dbReference type="ChEBI" id="CHEBI:29105"/>
    </cofactor>
</comment>
<evidence type="ECO:0000313" key="14">
    <source>
        <dbReference type="Proteomes" id="UP000178222"/>
    </source>
</evidence>
<evidence type="ECO:0000256" key="8">
    <source>
        <dbReference type="ARBA" id="ARBA00022989"/>
    </source>
</evidence>
<comment type="subcellular location">
    <subcellularLocation>
        <location evidence="2">Membrane</location>
        <topology evidence="2">Multi-pass membrane protein</topology>
    </subcellularLocation>
</comment>
<organism evidence="13 14">
    <name type="scientific">Candidatus Wildermuthbacteria bacterium RIFCSPLOWO2_02_FULL_47_9c</name>
    <dbReference type="NCBI Taxonomy" id="1802466"/>
    <lineage>
        <taxon>Bacteria</taxon>
        <taxon>Candidatus Wildermuthiibacteriota</taxon>
    </lineage>
</organism>
<keyword evidence="9" id="KW-0482">Metalloprotease</keyword>
<dbReference type="CDD" id="cd06163">
    <property type="entry name" value="S2P-M50_PDZ_RseP-like"/>
    <property type="match status" value="1"/>
</dbReference>
<feature type="transmembrane region" description="Helical" evidence="11">
    <location>
        <begin position="88"/>
        <end position="109"/>
    </location>
</feature>
<keyword evidence="5 11" id="KW-0812">Transmembrane</keyword>
<dbReference type="PROSITE" id="PS50106">
    <property type="entry name" value="PDZ"/>
    <property type="match status" value="1"/>
</dbReference>
<evidence type="ECO:0000256" key="9">
    <source>
        <dbReference type="ARBA" id="ARBA00023049"/>
    </source>
</evidence>
<dbReference type="InterPro" id="IPR041489">
    <property type="entry name" value="PDZ_6"/>
</dbReference>
<dbReference type="GO" id="GO:0016020">
    <property type="term" value="C:membrane"/>
    <property type="evidence" value="ECO:0007669"/>
    <property type="project" value="UniProtKB-SubCell"/>
</dbReference>
<comment type="caution">
    <text evidence="13">The sequence shown here is derived from an EMBL/GenBank/DDBJ whole genome shotgun (WGS) entry which is preliminary data.</text>
</comment>
<keyword evidence="7" id="KW-0862">Zinc</keyword>
<dbReference type="PANTHER" id="PTHR42837:SF2">
    <property type="entry name" value="MEMBRANE METALLOPROTEASE ARASP2, CHLOROPLASTIC-RELATED"/>
    <property type="match status" value="1"/>
</dbReference>
<reference evidence="13 14" key="1">
    <citation type="journal article" date="2016" name="Nat. Commun.">
        <title>Thousands of microbial genomes shed light on interconnected biogeochemical processes in an aquifer system.</title>
        <authorList>
            <person name="Anantharaman K."/>
            <person name="Brown C.T."/>
            <person name="Hug L.A."/>
            <person name="Sharon I."/>
            <person name="Castelle C.J."/>
            <person name="Probst A.J."/>
            <person name="Thomas B.C."/>
            <person name="Singh A."/>
            <person name="Wilkins M.J."/>
            <person name="Karaoz U."/>
            <person name="Brodie E.L."/>
            <person name="Williams K.H."/>
            <person name="Hubbard S.S."/>
            <person name="Banfield J.F."/>
        </authorList>
    </citation>
    <scope>NUCLEOTIDE SEQUENCE [LARGE SCALE GENOMIC DNA]</scope>
</reference>
<keyword evidence="6" id="KW-0378">Hydrolase</keyword>
<dbReference type="Pfam" id="PF02163">
    <property type="entry name" value="Peptidase_M50"/>
    <property type="match status" value="1"/>
</dbReference>
<feature type="transmembrane region" description="Helical" evidence="11">
    <location>
        <begin position="274"/>
        <end position="295"/>
    </location>
</feature>
<dbReference type="Pfam" id="PF17820">
    <property type="entry name" value="PDZ_6"/>
    <property type="match status" value="1"/>
</dbReference>
<dbReference type="Proteomes" id="UP000178222">
    <property type="component" value="Unassembled WGS sequence"/>
</dbReference>
<evidence type="ECO:0000256" key="6">
    <source>
        <dbReference type="ARBA" id="ARBA00022801"/>
    </source>
</evidence>
<evidence type="ECO:0000256" key="4">
    <source>
        <dbReference type="ARBA" id="ARBA00022670"/>
    </source>
</evidence>
<comment type="similarity">
    <text evidence="3">Belongs to the peptidase M50B family.</text>
</comment>
<dbReference type="SMART" id="SM00228">
    <property type="entry name" value="PDZ"/>
    <property type="match status" value="1"/>
</dbReference>
<dbReference type="GO" id="GO:0006508">
    <property type="term" value="P:proteolysis"/>
    <property type="evidence" value="ECO:0007669"/>
    <property type="project" value="UniProtKB-KW"/>
</dbReference>
<accession>A0A1G2RSF3</accession>
<name>A0A1G2RSF3_9BACT</name>
<keyword evidence="8 11" id="KW-1133">Transmembrane helix</keyword>
<evidence type="ECO:0000256" key="11">
    <source>
        <dbReference type="SAM" id="Phobius"/>
    </source>
</evidence>
<dbReference type="SUPFAM" id="SSF50156">
    <property type="entry name" value="PDZ domain-like"/>
    <property type="match status" value="1"/>
</dbReference>
<sequence length="354" mass="38622">MTLAVALLSIGILIILHELGHFLAAKKFGVKVEEFGIGLPPRLLGKKYGETLYSVNALPIGGFVRMEGEEKRSDAPGSFNRKPLWQRFSIVAAGVIVFWVISVVIFAVLGATTGIPSAIGDDEENVAGSHVRIIGISSDSPAEKSGLQFGDTILSIGGQPILKIREVREVSKIHAGQETSIVIQRGSEQISLSLVPRESHPNDELIGVSLTRAGNVKYAWYESPWQGLVRTWHVTSSIFETLGMLVSRLVGGEELPAGTQIAGPVGIVVLLKDIFALGMPWFLTFVATISVYLAIFNTLPIPALDGGRMFFILLEGVRRKPLPEKLERRLILISFLALIPFILWVTVNDILRLL</sequence>
<dbReference type="InterPro" id="IPR036034">
    <property type="entry name" value="PDZ_sf"/>
</dbReference>
<dbReference type="Gene3D" id="2.30.42.10">
    <property type="match status" value="1"/>
</dbReference>
<dbReference type="GO" id="GO:0004222">
    <property type="term" value="F:metalloendopeptidase activity"/>
    <property type="evidence" value="ECO:0007669"/>
    <property type="project" value="InterPro"/>
</dbReference>
<evidence type="ECO:0000256" key="2">
    <source>
        <dbReference type="ARBA" id="ARBA00004141"/>
    </source>
</evidence>
<protein>
    <recommendedName>
        <fullName evidence="12">PDZ domain-containing protein</fullName>
    </recommendedName>
</protein>
<evidence type="ECO:0000259" key="12">
    <source>
        <dbReference type="PROSITE" id="PS50106"/>
    </source>
</evidence>
<evidence type="ECO:0000256" key="5">
    <source>
        <dbReference type="ARBA" id="ARBA00022692"/>
    </source>
</evidence>
<feature type="domain" description="PDZ" evidence="12">
    <location>
        <begin position="110"/>
        <end position="198"/>
    </location>
</feature>